<name>A0A182FFW6_ANOAL</name>
<dbReference type="AlphaFoldDB" id="A0A182FFW6"/>
<proteinExistence type="predicted"/>
<organism evidence="1 2">
    <name type="scientific">Anopheles albimanus</name>
    <name type="common">New world malaria mosquito</name>
    <dbReference type="NCBI Taxonomy" id="7167"/>
    <lineage>
        <taxon>Eukaryota</taxon>
        <taxon>Metazoa</taxon>
        <taxon>Ecdysozoa</taxon>
        <taxon>Arthropoda</taxon>
        <taxon>Hexapoda</taxon>
        <taxon>Insecta</taxon>
        <taxon>Pterygota</taxon>
        <taxon>Neoptera</taxon>
        <taxon>Endopterygota</taxon>
        <taxon>Diptera</taxon>
        <taxon>Nematocera</taxon>
        <taxon>Culicoidea</taxon>
        <taxon>Culicidae</taxon>
        <taxon>Anophelinae</taxon>
        <taxon>Anopheles</taxon>
    </lineage>
</organism>
<protein>
    <submittedName>
        <fullName evidence="1">Uncharacterized protein</fullName>
    </submittedName>
</protein>
<evidence type="ECO:0000313" key="1">
    <source>
        <dbReference type="EnsemblMetazoa" id="AALB005408-PA"/>
    </source>
</evidence>
<evidence type="ECO:0000313" key="2">
    <source>
        <dbReference type="Proteomes" id="UP000069272"/>
    </source>
</evidence>
<reference evidence="1" key="2">
    <citation type="submission" date="2022-08" db="UniProtKB">
        <authorList>
            <consortium name="EnsemblMetazoa"/>
        </authorList>
    </citation>
    <scope>IDENTIFICATION</scope>
    <source>
        <strain evidence="1">STECLA/ALBI9_A</strain>
    </source>
</reference>
<reference evidence="1 2" key="1">
    <citation type="journal article" date="2017" name="G3 (Bethesda)">
        <title>The Physical Genome Mapping of Anopheles albimanus Corrected Scaffold Misassemblies and Identified Interarm Rearrangements in Genus Anopheles.</title>
        <authorList>
            <person name="Artemov G.N."/>
            <person name="Peery A.N."/>
            <person name="Jiang X."/>
            <person name="Tu Z."/>
            <person name="Stegniy V.N."/>
            <person name="Sharakhova M.V."/>
            <person name="Sharakhov I.V."/>
        </authorList>
    </citation>
    <scope>NUCLEOTIDE SEQUENCE [LARGE SCALE GENOMIC DNA]</scope>
    <source>
        <strain evidence="1 2">ALBI9_A</strain>
    </source>
</reference>
<accession>A0A182FFW6</accession>
<dbReference type="VEuPathDB" id="VectorBase:AALB005408"/>
<sequence>MPSQPYDLVKDDQDIRVPLYPEQAFYGNGLMFQAKQQQQQQQQKGKSDSTAAVAATAPGTLGFQHNCASRENVLLAVAFVVQRTK</sequence>
<dbReference type="Proteomes" id="UP000069272">
    <property type="component" value="Chromosome 3L"/>
</dbReference>
<keyword evidence="2" id="KW-1185">Reference proteome</keyword>
<dbReference type="EnsemblMetazoa" id="AALB005408-RA">
    <property type="protein sequence ID" value="AALB005408-PA"/>
    <property type="gene ID" value="AALB005408"/>
</dbReference>